<name>A0A0Q3T743_9BACI</name>
<evidence type="ECO:0000256" key="1">
    <source>
        <dbReference type="SAM" id="MobiDB-lite"/>
    </source>
</evidence>
<reference evidence="3 4" key="1">
    <citation type="submission" date="2015-09" db="EMBL/GenBank/DDBJ databases">
        <title>Genome sequencing project for genomic taxonomy and phylogenomics of Bacillus-like bacteria.</title>
        <authorList>
            <person name="Liu B."/>
            <person name="Wang J."/>
            <person name="Zhu Y."/>
            <person name="Liu G."/>
            <person name="Chen Q."/>
            <person name="Chen Z."/>
            <person name="Lan J."/>
            <person name="Che J."/>
            <person name="Ge C."/>
            <person name="Shi H."/>
            <person name="Pan Z."/>
            <person name="Liu X."/>
        </authorList>
    </citation>
    <scope>NUCLEOTIDE SEQUENCE [LARGE SCALE GENOMIC DNA]</scope>
    <source>
        <strain evidence="3 4">FJAT-18043</strain>
    </source>
</reference>
<dbReference type="Proteomes" id="UP000050996">
    <property type="component" value="Unassembled WGS sequence"/>
</dbReference>
<dbReference type="SMART" id="SM00834">
    <property type="entry name" value="CxxC_CXXC_SSSS"/>
    <property type="match status" value="1"/>
</dbReference>
<dbReference type="EMBL" id="LJIX01000006">
    <property type="protein sequence ID" value="KQL19333.1"/>
    <property type="molecule type" value="Genomic_DNA"/>
</dbReference>
<comment type="caution">
    <text evidence="3">The sequence shown here is derived from an EMBL/GenBank/DDBJ whole genome shotgun (WGS) entry which is preliminary data.</text>
</comment>
<dbReference type="NCBIfam" id="TIGR02605">
    <property type="entry name" value="CxxC_CxxC_SSSS"/>
    <property type="match status" value="1"/>
</dbReference>
<accession>A0A0Q3T743</accession>
<organism evidence="3 4">
    <name type="scientific">Cytobacillus solani</name>
    <dbReference type="NCBI Taxonomy" id="1637975"/>
    <lineage>
        <taxon>Bacteria</taxon>
        <taxon>Bacillati</taxon>
        <taxon>Bacillota</taxon>
        <taxon>Bacilli</taxon>
        <taxon>Bacillales</taxon>
        <taxon>Bacillaceae</taxon>
        <taxon>Cytobacillus</taxon>
    </lineage>
</organism>
<sequence length="90" mass="10499">MPSYTFCCQNCGDFTLFLKSMTGKKDRAACPECLEESTRVYLPPNLFSYSKELRTRIEKGMEPRRMTREELGPRQKIKNKSTSRPWQVGN</sequence>
<dbReference type="InterPro" id="IPR013429">
    <property type="entry name" value="Regulatory_FmdB_Zinc_ribbon"/>
</dbReference>
<keyword evidence="4" id="KW-1185">Reference proteome</keyword>
<dbReference type="RefSeq" id="WP_053475859.1">
    <property type="nucleotide sequence ID" value="NZ_CP041305.1"/>
</dbReference>
<evidence type="ECO:0000313" key="3">
    <source>
        <dbReference type="EMBL" id="KQL19333.1"/>
    </source>
</evidence>
<proteinExistence type="predicted"/>
<protein>
    <recommendedName>
        <fullName evidence="2">Putative regulatory protein FmdB zinc ribbon domain-containing protein</fullName>
    </recommendedName>
</protein>
<dbReference type="AlphaFoldDB" id="A0A0Q3T743"/>
<feature type="compositionally biased region" description="Basic and acidic residues" evidence="1">
    <location>
        <begin position="59"/>
        <end position="73"/>
    </location>
</feature>
<feature type="region of interest" description="Disordered" evidence="1">
    <location>
        <begin position="59"/>
        <end position="90"/>
    </location>
</feature>
<gene>
    <name evidence="3" type="ORF">AN957_12640</name>
</gene>
<evidence type="ECO:0000313" key="4">
    <source>
        <dbReference type="Proteomes" id="UP000050996"/>
    </source>
</evidence>
<feature type="domain" description="Putative regulatory protein FmdB zinc ribbon" evidence="2">
    <location>
        <begin position="1"/>
        <end position="42"/>
    </location>
</feature>
<evidence type="ECO:0000259" key="2">
    <source>
        <dbReference type="SMART" id="SM00834"/>
    </source>
</evidence>
<dbReference type="PATRIC" id="fig|1637975.4.peg.2361"/>